<dbReference type="RefSeq" id="WP_172344607.1">
    <property type="nucleotide sequence ID" value="NZ_CATJFF010000098.1"/>
</dbReference>
<evidence type="ECO:0000313" key="10">
    <source>
        <dbReference type="Proteomes" id="UP000820977"/>
    </source>
</evidence>
<proteinExistence type="inferred from homology"/>
<evidence type="ECO:0000256" key="2">
    <source>
        <dbReference type="ARBA" id="ARBA00009959"/>
    </source>
</evidence>
<comment type="caution">
    <text evidence="9">The sequence shown here is derived from an EMBL/GenBank/DDBJ whole genome shotgun (WGS) entry which is preliminary data.</text>
</comment>
<evidence type="ECO:0000256" key="3">
    <source>
        <dbReference type="ARBA" id="ARBA00022722"/>
    </source>
</evidence>
<dbReference type="NCBIfam" id="TIGR01573">
    <property type="entry name" value="cas2"/>
    <property type="match status" value="1"/>
</dbReference>
<organism evidence="9 10">
    <name type="scientific">Xylanibacter caecicola</name>
    <dbReference type="NCBI Taxonomy" id="2736294"/>
    <lineage>
        <taxon>Bacteria</taxon>
        <taxon>Pseudomonadati</taxon>
        <taxon>Bacteroidota</taxon>
        <taxon>Bacteroidia</taxon>
        <taxon>Bacteroidales</taxon>
        <taxon>Prevotellaceae</taxon>
        <taxon>Xylanibacter</taxon>
    </lineage>
</organism>
<dbReference type="GO" id="GO:0004519">
    <property type="term" value="F:endonuclease activity"/>
    <property type="evidence" value="ECO:0007669"/>
    <property type="project" value="UniProtKB-KW"/>
</dbReference>
<dbReference type="SUPFAM" id="SSF143430">
    <property type="entry name" value="TTP0101/SSO1404-like"/>
    <property type="match status" value="1"/>
</dbReference>
<name>A0ABX2B0T4_9BACT</name>
<dbReference type="InterPro" id="IPR021127">
    <property type="entry name" value="CRISPR_associated_Cas2"/>
</dbReference>
<keyword evidence="3" id="KW-0540">Nuclease</keyword>
<comment type="similarity">
    <text evidence="2">Belongs to the CRISPR-associated endoribonuclease Cas2 protein family.</text>
</comment>
<comment type="cofactor">
    <cofactor evidence="1">
        <name>Mg(2+)</name>
        <dbReference type="ChEBI" id="CHEBI:18420"/>
    </cofactor>
</comment>
<keyword evidence="5 9" id="KW-0255">Endonuclease</keyword>
<evidence type="ECO:0000256" key="8">
    <source>
        <dbReference type="ARBA" id="ARBA00023118"/>
    </source>
</evidence>
<gene>
    <name evidence="9" type="primary">cas2</name>
    <name evidence="9" type="ORF">HPS54_06275</name>
</gene>
<keyword evidence="7" id="KW-0460">Magnesium</keyword>
<accession>A0ABX2B0T4</accession>
<sequence length="61" mass="7183">MLVVSYDISDNRLRTKFSKMLVKYGAVRLQYSVYEVNNTERVINNLIMMIEDTFAKKFDGN</sequence>
<dbReference type="InterPro" id="IPR019199">
    <property type="entry name" value="Virulence_VapD/CRISPR_Cas2"/>
</dbReference>
<keyword evidence="4" id="KW-0479">Metal-binding</keyword>
<keyword evidence="8" id="KW-0051">Antiviral defense</keyword>
<dbReference type="Proteomes" id="UP000820977">
    <property type="component" value="Unassembled WGS sequence"/>
</dbReference>
<dbReference type="EMBL" id="JABKKJ010000007">
    <property type="protein sequence ID" value="NPE25126.1"/>
    <property type="molecule type" value="Genomic_DNA"/>
</dbReference>
<dbReference type="CDD" id="cd09725">
    <property type="entry name" value="Cas2_I_II_III"/>
    <property type="match status" value="1"/>
</dbReference>
<keyword evidence="10" id="KW-1185">Reference proteome</keyword>
<evidence type="ECO:0000256" key="1">
    <source>
        <dbReference type="ARBA" id="ARBA00001946"/>
    </source>
</evidence>
<reference evidence="9 10" key="1">
    <citation type="submission" date="2020-05" db="EMBL/GenBank/DDBJ databases">
        <title>Distinct polysaccharide utilization as determinants for interspecies competition between intestinal Prevotella spp.</title>
        <authorList>
            <person name="Galvez E.J.C."/>
            <person name="Iljazovic A."/>
            <person name="Strowig T."/>
        </authorList>
    </citation>
    <scope>NUCLEOTIDE SEQUENCE [LARGE SCALE GENOMIC DNA]</scope>
    <source>
        <strain evidence="9 10">PCHR</strain>
    </source>
</reference>
<protein>
    <submittedName>
        <fullName evidence="9">CRISPR-associated endonuclease Cas2</fullName>
    </submittedName>
</protein>
<evidence type="ECO:0000256" key="7">
    <source>
        <dbReference type="ARBA" id="ARBA00022842"/>
    </source>
</evidence>
<dbReference type="Pfam" id="PF09827">
    <property type="entry name" value="CRISPR_Cas2"/>
    <property type="match status" value="1"/>
</dbReference>
<evidence type="ECO:0000256" key="5">
    <source>
        <dbReference type="ARBA" id="ARBA00022759"/>
    </source>
</evidence>
<keyword evidence="6" id="KW-0378">Hydrolase</keyword>
<evidence type="ECO:0000313" key="9">
    <source>
        <dbReference type="EMBL" id="NPE25126.1"/>
    </source>
</evidence>
<evidence type="ECO:0000256" key="4">
    <source>
        <dbReference type="ARBA" id="ARBA00022723"/>
    </source>
</evidence>
<dbReference type="Gene3D" id="3.30.70.240">
    <property type="match status" value="1"/>
</dbReference>
<evidence type="ECO:0000256" key="6">
    <source>
        <dbReference type="ARBA" id="ARBA00022801"/>
    </source>
</evidence>